<proteinExistence type="predicted"/>
<dbReference type="AlphaFoldDB" id="A0A9D4I6Z4"/>
<reference evidence="1" key="2">
    <citation type="submission" date="2020-11" db="EMBL/GenBank/DDBJ databases">
        <authorList>
            <person name="McCartney M.A."/>
            <person name="Auch B."/>
            <person name="Kono T."/>
            <person name="Mallez S."/>
            <person name="Becker A."/>
            <person name="Gohl D.M."/>
            <person name="Silverstein K.A.T."/>
            <person name="Koren S."/>
            <person name="Bechman K.B."/>
            <person name="Herman A."/>
            <person name="Abrahante J.E."/>
            <person name="Garbe J."/>
        </authorList>
    </citation>
    <scope>NUCLEOTIDE SEQUENCE</scope>
    <source>
        <strain evidence="1">Duluth1</strain>
        <tissue evidence="1">Whole animal</tissue>
    </source>
</reference>
<dbReference type="EMBL" id="JAIWYP010000010">
    <property type="protein sequence ID" value="KAH3748902.1"/>
    <property type="molecule type" value="Genomic_DNA"/>
</dbReference>
<gene>
    <name evidence="2" type="ORF">DPMN_087100</name>
    <name evidence="1" type="ORF">DPMN_183391</name>
</gene>
<evidence type="ECO:0000313" key="1">
    <source>
        <dbReference type="EMBL" id="KAH3748902.1"/>
    </source>
</evidence>
<name>A0A9D4I6Z4_DREPO</name>
<keyword evidence="3" id="KW-1185">Reference proteome</keyword>
<reference evidence="1" key="1">
    <citation type="journal article" date="2019" name="bioRxiv">
        <title>The Genome of the Zebra Mussel, Dreissena polymorpha: A Resource for Invasive Species Research.</title>
        <authorList>
            <person name="McCartney M.A."/>
            <person name="Auch B."/>
            <person name="Kono T."/>
            <person name="Mallez S."/>
            <person name="Zhang Y."/>
            <person name="Obille A."/>
            <person name="Becker A."/>
            <person name="Abrahante J.E."/>
            <person name="Garbe J."/>
            <person name="Badalamenti J.P."/>
            <person name="Herman A."/>
            <person name="Mangelson H."/>
            <person name="Liachko I."/>
            <person name="Sullivan S."/>
            <person name="Sone E.D."/>
            <person name="Koren S."/>
            <person name="Silverstein K.A.T."/>
            <person name="Beckman K.B."/>
            <person name="Gohl D.M."/>
        </authorList>
    </citation>
    <scope>NUCLEOTIDE SEQUENCE</scope>
    <source>
        <strain evidence="1">Duluth1</strain>
        <tissue evidence="1">Whole animal</tissue>
    </source>
</reference>
<dbReference type="Proteomes" id="UP000828390">
    <property type="component" value="Unassembled WGS sequence"/>
</dbReference>
<dbReference type="EMBL" id="JAIWYP010000003">
    <property type="protein sequence ID" value="KAH3844836.1"/>
    <property type="molecule type" value="Genomic_DNA"/>
</dbReference>
<sequence>MSNQIKSLSLGQRLQTRAEIIHHRLHRRRYSKDRTLQSRCFQNDHMLQSRCYHNDHRDQGESQIGMEIGFNQSQLM</sequence>
<organism evidence="1 3">
    <name type="scientific">Dreissena polymorpha</name>
    <name type="common">Zebra mussel</name>
    <name type="synonym">Mytilus polymorpha</name>
    <dbReference type="NCBI Taxonomy" id="45954"/>
    <lineage>
        <taxon>Eukaryota</taxon>
        <taxon>Metazoa</taxon>
        <taxon>Spiralia</taxon>
        <taxon>Lophotrochozoa</taxon>
        <taxon>Mollusca</taxon>
        <taxon>Bivalvia</taxon>
        <taxon>Autobranchia</taxon>
        <taxon>Heteroconchia</taxon>
        <taxon>Euheterodonta</taxon>
        <taxon>Imparidentia</taxon>
        <taxon>Neoheterodontei</taxon>
        <taxon>Myida</taxon>
        <taxon>Dreissenoidea</taxon>
        <taxon>Dreissenidae</taxon>
        <taxon>Dreissena</taxon>
    </lineage>
</organism>
<evidence type="ECO:0000313" key="2">
    <source>
        <dbReference type="EMBL" id="KAH3844836.1"/>
    </source>
</evidence>
<comment type="caution">
    <text evidence="1">The sequence shown here is derived from an EMBL/GenBank/DDBJ whole genome shotgun (WGS) entry which is preliminary data.</text>
</comment>
<accession>A0A9D4I6Z4</accession>
<protein>
    <submittedName>
        <fullName evidence="1">Uncharacterized protein</fullName>
    </submittedName>
</protein>
<evidence type="ECO:0000313" key="3">
    <source>
        <dbReference type="Proteomes" id="UP000828390"/>
    </source>
</evidence>